<feature type="transmembrane region" description="Helical" evidence="1">
    <location>
        <begin position="55"/>
        <end position="88"/>
    </location>
</feature>
<reference evidence="2 3" key="1">
    <citation type="submission" date="2020-10" db="EMBL/GenBank/DDBJ databases">
        <title>Streptomyces ferrugineus complate genome analysis.</title>
        <authorList>
            <person name="Anwar N."/>
        </authorList>
    </citation>
    <scope>NUCLEOTIDE SEQUENCE [LARGE SCALE GENOMIC DNA]</scope>
    <source>
        <strain evidence="2 3">CCTCC AA2014009</strain>
    </source>
</reference>
<keyword evidence="1" id="KW-1133">Transmembrane helix</keyword>
<evidence type="ECO:0000313" key="3">
    <source>
        <dbReference type="Proteomes" id="UP000594205"/>
    </source>
</evidence>
<protein>
    <recommendedName>
        <fullName evidence="4">Yip1 domain-containing protein</fullName>
    </recommendedName>
</protein>
<proteinExistence type="predicted"/>
<keyword evidence="1" id="KW-0812">Transmembrane</keyword>
<name>A0A7M2SMZ1_9ACTN</name>
<dbReference type="KEGG" id="sfeu:IM697_04725"/>
<keyword evidence="1" id="KW-0472">Membrane</keyword>
<accession>A0A7M2SMZ1</accession>
<dbReference type="AlphaFoldDB" id="A0A7M2SMZ1"/>
<evidence type="ECO:0008006" key="4">
    <source>
        <dbReference type="Google" id="ProtNLM"/>
    </source>
</evidence>
<dbReference type="Proteomes" id="UP000594205">
    <property type="component" value="Chromosome"/>
</dbReference>
<feature type="transmembrane region" description="Helical" evidence="1">
    <location>
        <begin position="135"/>
        <end position="153"/>
    </location>
</feature>
<evidence type="ECO:0000256" key="1">
    <source>
        <dbReference type="SAM" id="Phobius"/>
    </source>
</evidence>
<evidence type="ECO:0000313" key="2">
    <source>
        <dbReference type="EMBL" id="QOV37730.1"/>
    </source>
</evidence>
<keyword evidence="3" id="KW-1185">Reference proteome</keyword>
<feature type="transmembrane region" description="Helical" evidence="1">
    <location>
        <begin position="12"/>
        <end position="35"/>
    </location>
</feature>
<organism evidence="2 3">
    <name type="scientific">Streptomyces ferrugineus</name>
    <dbReference type="NCBI Taxonomy" id="1413221"/>
    <lineage>
        <taxon>Bacteria</taxon>
        <taxon>Bacillati</taxon>
        <taxon>Actinomycetota</taxon>
        <taxon>Actinomycetes</taxon>
        <taxon>Kitasatosporales</taxon>
        <taxon>Streptomycetaceae</taxon>
        <taxon>Streptomyces</taxon>
    </lineage>
</organism>
<sequence>MDKFSMTGTRRPFRLAAAGAMLLMPLANLTLLGRYRDGVLERVPDAPPGALKAGVGAAWLFGSVLNALGVLVLIFLAGVAGAVVCRWAGAPDGFARHRSAVGLAVALFMVGKVLVLAVTSLLFGSPASDRIVDQVGAANPSLLLLAVGCAVAVRRAAELSWQRSALCALAPTAVCAAFCLIPA</sequence>
<dbReference type="RefSeq" id="WP_194045024.1">
    <property type="nucleotide sequence ID" value="NZ_CP063373.1"/>
</dbReference>
<dbReference type="EMBL" id="CP063373">
    <property type="protein sequence ID" value="QOV37730.1"/>
    <property type="molecule type" value="Genomic_DNA"/>
</dbReference>
<gene>
    <name evidence="2" type="ORF">IM697_04725</name>
</gene>
<feature type="transmembrane region" description="Helical" evidence="1">
    <location>
        <begin position="100"/>
        <end position="123"/>
    </location>
</feature>